<protein>
    <recommendedName>
        <fullName evidence="3">ESX-1 secretion-associated protein</fullName>
    </recommendedName>
</protein>
<dbReference type="AlphaFoldDB" id="A0A7I9W284"/>
<evidence type="ECO:0008006" key="3">
    <source>
        <dbReference type="Google" id="ProtNLM"/>
    </source>
</evidence>
<comment type="caution">
    <text evidence="1">The sequence shown here is derived from an EMBL/GenBank/DDBJ whole genome shotgun (WGS) entry which is preliminary data.</text>
</comment>
<dbReference type="Proteomes" id="UP000465302">
    <property type="component" value="Unassembled WGS sequence"/>
</dbReference>
<sequence>MPQTLTSAEPNRSPQRLIAMLVDMNSINALGAACSSHADDLAAAAAGLTSSVGPDVAAAFGAVGAGFLAALSDATTAHAQAVIRLSEDLQSAQLVSGGVAAMYADADRRSSRAL</sequence>
<evidence type="ECO:0000313" key="1">
    <source>
        <dbReference type="EMBL" id="GFG51794.1"/>
    </source>
</evidence>
<gene>
    <name evidence="1" type="ORF">MAGR_32350</name>
</gene>
<reference evidence="1 2" key="1">
    <citation type="journal article" date="2019" name="Emerg. Microbes Infect.">
        <title>Comprehensive subspecies identification of 175 nontuberculous mycobacteria species based on 7547 genomic profiles.</title>
        <authorList>
            <person name="Matsumoto Y."/>
            <person name="Kinjo T."/>
            <person name="Motooka D."/>
            <person name="Nabeya D."/>
            <person name="Jung N."/>
            <person name="Uechi K."/>
            <person name="Horii T."/>
            <person name="Iida T."/>
            <person name="Fujita J."/>
            <person name="Nakamura S."/>
        </authorList>
    </citation>
    <scope>NUCLEOTIDE SEQUENCE [LARGE SCALE GENOMIC DNA]</scope>
    <source>
        <strain evidence="1 2">JCM 6377</strain>
    </source>
</reference>
<proteinExistence type="predicted"/>
<name>A0A7I9W284_MYCAG</name>
<accession>A0A7I9W284</accession>
<evidence type="ECO:0000313" key="2">
    <source>
        <dbReference type="Proteomes" id="UP000465302"/>
    </source>
</evidence>
<organism evidence="1 2">
    <name type="scientific">Mycolicibacterium agri</name>
    <name type="common">Mycobacterium agri</name>
    <dbReference type="NCBI Taxonomy" id="36811"/>
    <lineage>
        <taxon>Bacteria</taxon>
        <taxon>Bacillati</taxon>
        <taxon>Actinomycetota</taxon>
        <taxon>Actinomycetes</taxon>
        <taxon>Mycobacteriales</taxon>
        <taxon>Mycobacteriaceae</taxon>
        <taxon>Mycolicibacterium</taxon>
    </lineage>
</organism>
<dbReference type="EMBL" id="BLKS01000001">
    <property type="protein sequence ID" value="GFG51794.1"/>
    <property type="molecule type" value="Genomic_DNA"/>
</dbReference>